<comment type="similarity">
    <text evidence="1">Belongs to the NAD(P)-dependent epimerase/dehydratase family.</text>
</comment>
<dbReference type="SUPFAM" id="SSF51735">
    <property type="entry name" value="NAD(P)-binding Rossmann-fold domains"/>
    <property type="match status" value="1"/>
</dbReference>
<accession>A0A6B0YUK6</accession>
<comment type="caution">
    <text evidence="5">The sequence shown here is derived from an EMBL/GenBank/DDBJ whole genome shotgun (WGS) entry which is preliminary data.</text>
</comment>
<keyword evidence="2" id="KW-0560">Oxidoreductase</keyword>
<gene>
    <name evidence="5" type="ORF">F4Y42_10190</name>
</gene>
<sequence>MTRKLLLTGAAGRIGSFFHDTYADTYEFVLTDIAEPADTRGAPFTKLDLSDFDAIRPLFDGVDTVVHLGADPNMEAPWESLLPNNVIATYNVFEAARLAACRRVVYASSINAVLGYPRDQQVHTSQPVYPINLYGATKCWGEALARYYSAAHGLSSLCLRFGAVQPRDSEWIHWDHEYVEIIQTMKDNASLIAAAVEAGEEVMFGNFHGISDNRYKRLDMTDTNAILNYKPQDDAFEMARRRGNL</sequence>
<dbReference type="InterPro" id="IPR036291">
    <property type="entry name" value="NAD(P)-bd_dom_sf"/>
</dbReference>
<evidence type="ECO:0000256" key="1">
    <source>
        <dbReference type="ARBA" id="ARBA00007637"/>
    </source>
</evidence>
<dbReference type="EMBL" id="VXRG01000087">
    <property type="protein sequence ID" value="MXY93805.1"/>
    <property type="molecule type" value="Genomic_DNA"/>
</dbReference>
<protein>
    <submittedName>
        <fullName evidence="5">NAD(P)-dependent oxidoreductase</fullName>
    </submittedName>
</protein>
<name>A0A6B0YUK6_9CHLR</name>
<evidence type="ECO:0000313" key="5">
    <source>
        <dbReference type="EMBL" id="MXY93805.1"/>
    </source>
</evidence>
<proteinExistence type="inferred from homology"/>
<dbReference type="Pfam" id="PF01370">
    <property type="entry name" value="Epimerase"/>
    <property type="match status" value="1"/>
</dbReference>
<dbReference type="GO" id="GO:0016491">
    <property type="term" value="F:oxidoreductase activity"/>
    <property type="evidence" value="ECO:0007669"/>
    <property type="project" value="UniProtKB-KW"/>
</dbReference>
<reference evidence="5" key="1">
    <citation type="submission" date="2019-09" db="EMBL/GenBank/DDBJ databases">
        <title>Characterisation of the sponge microbiome using genome-centric metagenomics.</title>
        <authorList>
            <person name="Engelberts J.P."/>
            <person name="Robbins S.J."/>
            <person name="De Goeij J.M."/>
            <person name="Aranda M."/>
            <person name="Bell S.C."/>
            <person name="Webster N.S."/>
        </authorList>
    </citation>
    <scope>NUCLEOTIDE SEQUENCE</scope>
    <source>
        <strain evidence="5">SB0664_bin_27</strain>
    </source>
</reference>
<evidence type="ECO:0000256" key="3">
    <source>
        <dbReference type="ARBA" id="ARBA00023027"/>
    </source>
</evidence>
<dbReference type="Gene3D" id="3.40.50.720">
    <property type="entry name" value="NAD(P)-binding Rossmann-like Domain"/>
    <property type="match status" value="1"/>
</dbReference>
<dbReference type="AlphaFoldDB" id="A0A6B0YUK6"/>
<dbReference type="PANTHER" id="PTHR43103:SF5">
    <property type="entry name" value="4-EPIMERASE, PUTATIVE (AFU_ORTHOLOGUE AFUA_7G00360)-RELATED"/>
    <property type="match status" value="1"/>
</dbReference>
<evidence type="ECO:0000256" key="2">
    <source>
        <dbReference type="ARBA" id="ARBA00023002"/>
    </source>
</evidence>
<keyword evidence="3" id="KW-0520">NAD</keyword>
<dbReference type="PANTHER" id="PTHR43103">
    <property type="entry name" value="NUCLEOSIDE-DIPHOSPHATE-SUGAR EPIMERASE"/>
    <property type="match status" value="1"/>
</dbReference>
<organism evidence="5">
    <name type="scientific">Caldilineaceae bacterium SB0664_bin_27</name>
    <dbReference type="NCBI Taxonomy" id="2605260"/>
    <lineage>
        <taxon>Bacteria</taxon>
        <taxon>Bacillati</taxon>
        <taxon>Chloroflexota</taxon>
        <taxon>Caldilineae</taxon>
        <taxon>Caldilineales</taxon>
        <taxon>Caldilineaceae</taxon>
    </lineage>
</organism>
<evidence type="ECO:0000259" key="4">
    <source>
        <dbReference type="Pfam" id="PF01370"/>
    </source>
</evidence>
<feature type="domain" description="NAD-dependent epimerase/dehydratase" evidence="4">
    <location>
        <begin position="6"/>
        <end position="162"/>
    </location>
</feature>
<dbReference type="InterPro" id="IPR001509">
    <property type="entry name" value="Epimerase_deHydtase"/>
</dbReference>